<dbReference type="Gene3D" id="2.30.29.50">
    <property type="entry name" value="Bacterial Pleckstrin homology domain"/>
    <property type="match status" value="1"/>
</dbReference>
<organism evidence="2 3">
    <name type="scientific">Rheinheimera mesophila</name>
    <dbReference type="NCBI Taxonomy" id="1547515"/>
    <lineage>
        <taxon>Bacteria</taxon>
        <taxon>Pseudomonadati</taxon>
        <taxon>Pseudomonadota</taxon>
        <taxon>Gammaproteobacteria</taxon>
        <taxon>Chromatiales</taxon>
        <taxon>Chromatiaceae</taxon>
        <taxon>Rheinheimera</taxon>
    </lineage>
</organism>
<dbReference type="InterPro" id="IPR012544">
    <property type="entry name" value="PHb"/>
</dbReference>
<dbReference type="SUPFAM" id="SSF50729">
    <property type="entry name" value="PH domain-like"/>
    <property type="match status" value="1"/>
</dbReference>
<comment type="caution">
    <text evidence="2">The sequence shown here is derived from an EMBL/GenBank/DDBJ whole genome shotgun (WGS) entry which is preliminary data.</text>
</comment>
<dbReference type="AlphaFoldDB" id="A0A3P3QH50"/>
<evidence type="ECO:0000313" key="3">
    <source>
        <dbReference type="Proteomes" id="UP000276260"/>
    </source>
</evidence>
<evidence type="ECO:0000259" key="1">
    <source>
        <dbReference type="Pfam" id="PF08000"/>
    </source>
</evidence>
<accession>A0A3P3QH50</accession>
<protein>
    <submittedName>
        <fullName evidence="2">PH domain-containing protein</fullName>
    </submittedName>
</protein>
<keyword evidence="3" id="KW-1185">Reference proteome</keyword>
<evidence type="ECO:0000313" key="2">
    <source>
        <dbReference type="EMBL" id="RRJ19770.1"/>
    </source>
</evidence>
<dbReference type="InterPro" id="IPR037063">
    <property type="entry name" value="PHb_sf"/>
</dbReference>
<dbReference type="EMBL" id="RRCF01000004">
    <property type="protein sequence ID" value="RRJ19770.1"/>
    <property type="molecule type" value="Genomic_DNA"/>
</dbReference>
<sequence>MGLFSGLLGNAGQIDLADIETEFSQILLPDEKLQQAYQVIRDLIVFTDRRLILVDKQGLTGSKKQFMSVPYRSIVRFSAETKGHFDLESDLHIWLSGTDSPISKTFSKDSAILDVQKALAQYCCRL</sequence>
<dbReference type="CDD" id="cd13225">
    <property type="entry name" value="PH-like_bacteria"/>
    <property type="match status" value="1"/>
</dbReference>
<gene>
    <name evidence="2" type="ORF">EIK76_15170</name>
</gene>
<proteinExistence type="predicted"/>
<dbReference type="RefSeq" id="WP_046520738.1">
    <property type="nucleotide sequence ID" value="NZ_LAVS01000086.1"/>
</dbReference>
<name>A0A3P3QH50_9GAMM</name>
<reference evidence="2 3" key="1">
    <citation type="submission" date="2018-11" db="EMBL/GenBank/DDBJ databases">
        <title>Draft genome analysis of Rheinheimera mesophila isolated from an industrial waste site.</title>
        <authorList>
            <person name="Yu Q."/>
            <person name="Qi Y."/>
            <person name="Zhang H."/>
            <person name="Lu Y."/>
            <person name="Pu J."/>
        </authorList>
    </citation>
    <scope>NUCLEOTIDE SEQUENCE [LARGE SCALE GENOMIC DNA]</scope>
    <source>
        <strain evidence="2 3">IITR13</strain>
    </source>
</reference>
<dbReference type="PANTHER" id="PTHR35796">
    <property type="entry name" value="HYPOTHETICAL CYTOSOLIC PROTEIN"/>
    <property type="match status" value="1"/>
</dbReference>
<dbReference type="Proteomes" id="UP000276260">
    <property type="component" value="Unassembled WGS sequence"/>
</dbReference>
<dbReference type="OrthoDB" id="3199551at2"/>
<dbReference type="PANTHER" id="PTHR35796:SF3">
    <property type="entry name" value="BHLH DOMAIN-CONTAINING PROTEIN"/>
    <property type="match status" value="1"/>
</dbReference>
<feature type="domain" description="Bacterial Pleckstrin homology" evidence="1">
    <location>
        <begin position="2"/>
        <end position="122"/>
    </location>
</feature>
<dbReference type="Pfam" id="PF08000">
    <property type="entry name" value="bPH_1"/>
    <property type="match status" value="1"/>
</dbReference>